<keyword evidence="2" id="KW-0813">Transport</keyword>
<keyword evidence="3" id="KW-0812">Transmembrane</keyword>
<keyword evidence="4" id="KW-0479">Metal-binding</keyword>
<keyword evidence="6" id="KW-0249">Electron transport</keyword>
<name>A0A9N7N027_STRHE</name>
<evidence type="ECO:0000256" key="11">
    <source>
        <dbReference type="ARBA" id="ARBA00023180"/>
    </source>
</evidence>
<keyword evidence="8" id="KW-0186">Copper</keyword>
<comment type="subcellular location">
    <subcellularLocation>
        <location evidence="1">Membrane</location>
        <topology evidence="1">Single-pass type I membrane protein</topology>
    </subcellularLocation>
</comment>
<dbReference type="InterPro" id="IPR039391">
    <property type="entry name" value="Phytocyanin-like"/>
</dbReference>
<evidence type="ECO:0000256" key="8">
    <source>
        <dbReference type="ARBA" id="ARBA00023008"/>
    </source>
</evidence>
<gene>
    <name evidence="13" type="ORF">SHERM_16743</name>
</gene>
<dbReference type="GO" id="GO:0005886">
    <property type="term" value="C:plasma membrane"/>
    <property type="evidence" value="ECO:0007669"/>
    <property type="project" value="TreeGrafter"/>
</dbReference>
<evidence type="ECO:0000259" key="12">
    <source>
        <dbReference type="PROSITE" id="PS51485"/>
    </source>
</evidence>
<dbReference type="PROSITE" id="PS51485">
    <property type="entry name" value="PHYTOCYANIN"/>
    <property type="match status" value="1"/>
</dbReference>
<dbReference type="FunFam" id="2.60.40.420:FF:000067">
    <property type="entry name" value="Cupredoxin superfamily protein"/>
    <property type="match status" value="1"/>
</dbReference>
<evidence type="ECO:0000256" key="6">
    <source>
        <dbReference type="ARBA" id="ARBA00022982"/>
    </source>
</evidence>
<dbReference type="InterPro" id="IPR008972">
    <property type="entry name" value="Cupredoxin"/>
</dbReference>
<keyword evidence="5" id="KW-0732">Signal</keyword>
<evidence type="ECO:0000313" key="14">
    <source>
        <dbReference type="Proteomes" id="UP001153555"/>
    </source>
</evidence>
<dbReference type="GO" id="GO:0009055">
    <property type="term" value="F:electron transfer activity"/>
    <property type="evidence" value="ECO:0007669"/>
    <property type="project" value="InterPro"/>
</dbReference>
<evidence type="ECO:0000256" key="2">
    <source>
        <dbReference type="ARBA" id="ARBA00022448"/>
    </source>
</evidence>
<feature type="domain" description="Phytocyanin" evidence="12">
    <location>
        <begin position="46"/>
        <end position="143"/>
    </location>
</feature>
<dbReference type="PANTHER" id="PTHR33021:SF339">
    <property type="entry name" value="OS07G0570600 PROTEIN"/>
    <property type="match status" value="1"/>
</dbReference>
<keyword evidence="11" id="KW-0325">Glycoprotein</keyword>
<dbReference type="GO" id="GO:0046872">
    <property type="term" value="F:metal ion binding"/>
    <property type="evidence" value="ECO:0007669"/>
    <property type="project" value="UniProtKB-KW"/>
</dbReference>
<evidence type="ECO:0000313" key="13">
    <source>
        <dbReference type="EMBL" id="CAA0816878.1"/>
    </source>
</evidence>
<keyword evidence="10" id="KW-1015">Disulfide bond</keyword>
<evidence type="ECO:0000256" key="7">
    <source>
        <dbReference type="ARBA" id="ARBA00022989"/>
    </source>
</evidence>
<keyword evidence="9" id="KW-0472">Membrane</keyword>
<dbReference type="InterPro" id="IPR003245">
    <property type="entry name" value="Phytocyanin_dom"/>
</dbReference>
<evidence type="ECO:0000256" key="1">
    <source>
        <dbReference type="ARBA" id="ARBA00004479"/>
    </source>
</evidence>
<evidence type="ECO:0000256" key="5">
    <source>
        <dbReference type="ARBA" id="ARBA00022729"/>
    </source>
</evidence>
<dbReference type="PANTHER" id="PTHR33021">
    <property type="entry name" value="BLUE COPPER PROTEIN"/>
    <property type="match status" value="1"/>
</dbReference>
<evidence type="ECO:0000256" key="4">
    <source>
        <dbReference type="ARBA" id="ARBA00022723"/>
    </source>
</evidence>
<dbReference type="Gene3D" id="2.60.40.420">
    <property type="entry name" value="Cupredoxins - blue copper proteins"/>
    <property type="match status" value="1"/>
</dbReference>
<keyword evidence="7" id="KW-1133">Transmembrane helix</keyword>
<dbReference type="EMBL" id="CACSLK010014813">
    <property type="protein sequence ID" value="CAA0816878.1"/>
    <property type="molecule type" value="Genomic_DNA"/>
</dbReference>
<dbReference type="CDD" id="cd04216">
    <property type="entry name" value="Phytocyanin"/>
    <property type="match status" value="1"/>
</dbReference>
<accession>A0A9N7N027</accession>
<evidence type="ECO:0000256" key="9">
    <source>
        <dbReference type="ARBA" id="ARBA00023136"/>
    </source>
</evidence>
<proteinExistence type="predicted"/>
<dbReference type="AlphaFoldDB" id="A0A9N7N027"/>
<organism evidence="13 14">
    <name type="scientific">Striga hermonthica</name>
    <name type="common">Purple witchweed</name>
    <name type="synonym">Buchnera hermonthica</name>
    <dbReference type="NCBI Taxonomy" id="68872"/>
    <lineage>
        <taxon>Eukaryota</taxon>
        <taxon>Viridiplantae</taxon>
        <taxon>Streptophyta</taxon>
        <taxon>Embryophyta</taxon>
        <taxon>Tracheophyta</taxon>
        <taxon>Spermatophyta</taxon>
        <taxon>Magnoliopsida</taxon>
        <taxon>eudicotyledons</taxon>
        <taxon>Gunneridae</taxon>
        <taxon>Pentapetalae</taxon>
        <taxon>asterids</taxon>
        <taxon>lamiids</taxon>
        <taxon>Lamiales</taxon>
        <taxon>Orobanchaceae</taxon>
        <taxon>Buchnereae</taxon>
        <taxon>Striga</taxon>
    </lineage>
</organism>
<dbReference type="OrthoDB" id="912310at2759"/>
<dbReference type="Proteomes" id="UP001153555">
    <property type="component" value="Unassembled WGS sequence"/>
</dbReference>
<comment type="caution">
    <text evidence="13">The sequence shown here is derived from an EMBL/GenBank/DDBJ whole genome shotgun (WGS) entry which is preliminary data.</text>
</comment>
<evidence type="ECO:0000256" key="3">
    <source>
        <dbReference type="ARBA" id="ARBA00022692"/>
    </source>
</evidence>
<keyword evidence="14" id="KW-1185">Reference proteome</keyword>
<reference evidence="13" key="1">
    <citation type="submission" date="2019-12" db="EMBL/GenBank/DDBJ databases">
        <authorList>
            <person name="Scholes J."/>
        </authorList>
    </citation>
    <scope>NUCLEOTIDE SEQUENCE</scope>
</reference>
<dbReference type="GO" id="GO:0009610">
    <property type="term" value="P:response to symbiotic fungus"/>
    <property type="evidence" value="ECO:0007669"/>
    <property type="project" value="UniProtKB-ARBA"/>
</dbReference>
<evidence type="ECO:0000256" key="10">
    <source>
        <dbReference type="ARBA" id="ARBA00023157"/>
    </source>
</evidence>
<sequence>MSGKRMMSSGATTTTTTTATHTLTLLLMMMIFQFQLGHGIWVPTPTTYTVGDNKGWSTGVTSWTDRKTFYVGDTLVFNYDKSWDSVYMVSENDYYNCNYENNDKKWNSGNDHILLGKTGMHYFISGYKGHCANNMKIAVNVHRSY</sequence>
<protein>
    <submittedName>
        <fullName evidence="13">Cupredoxin superfamily protein</fullName>
    </submittedName>
</protein>
<dbReference type="SUPFAM" id="SSF49503">
    <property type="entry name" value="Cupredoxins"/>
    <property type="match status" value="1"/>
</dbReference>
<dbReference type="Pfam" id="PF02298">
    <property type="entry name" value="Cu_bind_like"/>
    <property type="match status" value="1"/>
</dbReference>